<dbReference type="Gene3D" id="3.10.250.10">
    <property type="entry name" value="SRCR-like domain"/>
    <property type="match status" value="1"/>
</dbReference>
<comment type="caution">
    <text evidence="4">The sequence shown here is derived from an EMBL/GenBank/DDBJ whole genome shotgun (WGS) entry which is preliminary data.</text>
</comment>
<feature type="disulfide bond" evidence="2">
    <location>
        <begin position="55"/>
        <end position="65"/>
    </location>
</feature>
<evidence type="ECO:0000256" key="1">
    <source>
        <dbReference type="ARBA" id="ARBA00023157"/>
    </source>
</evidence>
<sequence>MYGLYYTFCADDLIKREGDAVCRQLGHAGADKVANNSLVDLNLVYPPIGFQQLKCPEGAKSTGECTSIFQPYDGGDGCMSGRASVTCGGDGGGGDSGSVGVGKRVQGLFIMFLVNTLT</sequence>
<dbReference type="Proteomes" id="UP001347796">
    <property type="component" value="Unassembled WGS sequence"/>
</dbReference>
<evidence type="ECO:0000256" key="2">
    <source>
        <dbReference type="PROSITE-ProRule" id="PRU00196"/>
    </source>
</evidence>
<feature type="domain" description="SRCR" evidence="3">
    <location>
        <begin position="1"/>
        <end position="88"/>
    </location>
</feature>
<organism evidence="4 5">
    <name type="scientific">Patella caerulea</name>
    <name type="common">Rayed Mediterranean limpet</name>
    <dbReference type="NCBI Taxonomy" id="87958"/>
    <lineage>
        <taxon>Eukaryota</taxon>
        <taxon>Metazoa</taxon>
        <taxon>Spiralia</taxon>
        <taxon>Lophotrochozoa</taxon>
        <taxon>Mollusca</taxon>
        <taxon>Gastropoda</taxon>
        <taxon>Patellogastropoda</taxon>
        <taxon>Patelloidea</taxon>
        <taxon>Patellidae</taxon>
        <taxon>Patella</taxon>
    </lineage>
</organism>
<protein>
    <recommendedName>
        <fullName evidence="3">SRCR domain-containing protein</fullName>
    </recommendedName>
</protein>
<accession>A0AAN8JWG1</accession>
<comment type="caution">
    <text evidence="2">Lacks conserved residue(s) required for the propagation of feature annotation.</text>
</comment>
<evidence type="ECO:0000313" key="5">
    <source>
        <dbReference type="Proteomes" id="UP001347796"/>
    </source>
</evidence>
<dbReference type="InterPro" id="IPR001190">
    <property type="entry name" value="SRCR"/>
</dbReference>
<dbReference type="InterPro" id="IPR036772">
    <property type="entry name" value="SRCR-like_dom_sf"/>
</dbReference>
<evidence type="ECO:0000313" key="4">
    <source>
        <dbReference type="EMBL" id="KAK6183125.1"/>
    </source>
</evidence>
<dbReference type="PROSITE" id="PS50287">
    <property type="entry name" value="SRCR_2"/>
    <property type="match status" value="1"/>
</dbReference>
<proteinExistence type="predicted"/>
<dbReference type="EMBL" id="JAZGQO010000007">
    <property type="protein sequence ID" value="KAK6183125.1"/>
    <property type="molecule type" value="Genomic_DNA"/>
</dbReference>
<dbReference type="GO" id="GO:0016020">
    <property type="term" value="C:membrane"/>
    <property type="evidence" value="ECO:0007669"/>
    <property type="project" value="InterPro"/>
</dbReference>
<dbReference type="SUPFAM" id="SSF56487">
    <property type="entry name" value="SRCR-like"/>
    <property type="match status" value="1"/>
</dbReference>
<reference evidence="4 5" key="1">
    <citation type="submission" date="2024-01" db="EMBL/GenBank/DDBJ databases">
        <title>The genome of the rayed Mediterranean limpet Patella caerulea (Linnaeus, 1758).</title>
        <authorList>
            <person name="Anh-Thu Weber A."/>
            <person name="Halstead-Nussloch G."/>
        </authorList>
    </citation>
    <scope>NUCLEOTIDE SEQUENCE [LARGE SCALE GENOMIC DNA]</scope>
    <source>
        <strain evidence="4">AATW-2023a</strain>
        <tissue evidence="4">Whole specimen</tissue>
    </source>
</reference>
<keyword evidence="5" id="KW-1185">Reference proteome</keyword>
<name>A0AAN8JWG1_PATCE</name>
<evidence type="ECO:0000259" key="3">
    <source>
        <dbReference type="PROSITE" id="PS50287"/>
    </source>
</evidence>
<dbReference type="AlphaFoldDB" id="A0AAN8JWG1"/>
<keyword evidence="1 2" id="KW-1015">Disulfide bond</keyword>
<gene>
    <name evidence="4" type="ORF">SNE40_010661</name>
</gene>